<dbReference type="InterPro" id="IPR048520">
    <property type="entry name" value="LarA_C"/>
</dbReference>
<dbReference type="PANTHER" id="PTHR33171">
    <property type="entry name" value="LAR_N DOMAIN-CONTAINING PROTEIN"/>
    <property type="match status" value="1"/>
</dbReference>
<comment type="caution">
    <text evidence="3">The sequence shown here is derived from an EMBL/GenBank/DDBJ whole genome shotgun (WGS) entry which is preliminary data.</text>
</comment>
<dbReference type="Proteomes" id="UP001454086">
    <property type="component" value="Unassembled WGS sequence"/>
</dbReference>
<proteinExistence type="predicted"/>
<evidence type="ECO:0000259" key="1">
    <source>
        <dbReference type="Pfam" id="PF09861"/>
    </source>
</evidence>
<feature type="domain" description="LarA-like N-terminal" evidence="1">
    <location>
        <begin position="7"/>
        <end position="210"/>
    </location>
</feature>
<accession>A0ABV1D8D0</accession>
<dbReference type="Gene3D" id="3.40.50.11440">
    <property type="match status" value="1"/>
</dbReference>
<evidence type="ECO:0000313" key="4">
    <source>
        <dbReference type="Proteomes" id="UP001454086"/>
    </source>
</evidence>
<name>A0ABV1D8D0_9FIRM</name>
<protein>
    <submittedName>
        <fullName evidence="3">Nickel-dependent lactate racemase</fullName>
    </submittedName>
</protein>
<dbReference type="PANTHER" id="PTHR33171:SF17">
    <property type="entry name" value="LARA-LIKE N-TERMINAL DOMAIN-CONTAINING PROTEIN"/>
    <property type="match status" value="1"/>
</dbReference>
<dbReference type="InterPro" id="IPR043166">
    <property type="entry name" value="LarA-like_C"/>
</dbReference>
<evidence type="ECO:0000259" key="2">
    <source>
        <dbReference type="Pfam" id="PF21113"/>
    </source>
</evidence>
<dbReference type="InterPro" id="IPR047926">
    <property type="entry name" value="Ni_dep_LarA"/>
</dbReference>
<dbReference type="EMBL" id="JBBMFM010000044">
    <property type="protein sequence ID" value="MEQ2425877.1"/>
    <property type="molecule type" value="Genomic_DNA"/>
</dbReference>
<dbReference type="RefSeq" id="WP_008720623.1">
    <property type="nucleotide sequence ID" value="NZ_JBBMFM010000044.1"/>
</dbReference>
<feature type="domain" description="Lactate racemase C-terminal" evidence="2">
    <location>
        <begin position="274"/>
        <end position="420"/>
    </location>
</feature>
<dbReference type="Pfam" id="PF09861">
    <property type="entry name" value="Lar_N"/>
    <property type="match status" value="1"/>
</dbReference>
<dbReference type="Gene3D" id="3.90.226.30">
    <property type="match status" value="1"/>
</dbReference>
<dbReference type="InterPro" id="IPR018657">
    <property type="entry name" value="LarA-like_N"/>
</dbReference>
<reference evidence="3 4" key="1">
    <citation type="submission" date="2024-03" db="EMBL/GenBank/DDBJ databases">
        <title>Human intestinal bacterial collection.</title>
        <authorList>
            <person name="Pauvert C."/>
            <person name="Hitch T.C.A."/>
            <person name="Clavel T."/>
        </authorList>
    </citation>
    <scope>NUCLEOTIDE SEQUENCE [LARGE SCALE GENOMIC DNA]</scope>
    <source>
        <strain evidence="3 4">CLA-SR-H021</strain>
    </source>
</reference>
<keyword evidence="4" id="KW-1185">Reference proteome</keyword>
<gene>
    <name evidence="3" type="primary">larA</name>
    <name evidence="3" type="ORF">WMQ36_12925</name>
</gene>
<evidence type="ECO:0000313" key="3">
    <source>
        <dbReference type="EMBL" id="MEQ2425877.1"/>
    </source>
</evidence>
<organism evidence="3 4">
    <name type="scientific">Enterocloster hominis</name>
    <name type="common">ex Hitch et al. 2024</name>
    <dbReference type="NCBI Taxonomy" id="1917870"/>
    <lineage>
        <taxon>Bacteria</taxon>
        <taxon>Bacillati</taxon>
        <taxon>Bacillota</taxon>
        <taxon>Clostridia</taxon>
        <taxon>Lachnospirales</taxon>
        <taxon>Lachnospiraceae</taxon>
        <taxon>Enterocloster</taxon>
    </lineage>
</organism>
<dbReference type="InterPro" id="IPR048068">
    <property type="entry name" value="LarA-like"/>
</dbReference>
<dbReference type="Pfam" id="PF21113">
    <property type="entry name" value="LarA_C"/>
    <property type="match status" value="1"/>
</dbReference>
<dbReference type="NCBIfam" id="NF033504">
    <property type="entry name" value="Ni_dep_LarA"/>
    <property type="match status" value="1"/>
</dbReference>
<sequence>MKIEIPYGRTVLSADIPDERVGAVLNNRLHDYEPPAAADVLVEQALASPIDSPPLCELAKGKKNVVILASDHTRPVPSKAIMPAMLREIRRFNPQVKITILIATGCHRESTREELVHKFGREICEQETIAIHDCLKDSMVDYGVLPSGAPLSVNRIGAQADLLVAEGFIEPHFFAGFSGGRKSVLPGICAASTVYANHSSHMIDSPGAHSGCLQGNRIHEDMVEGARRVGLSFIVNVVCNGSKETVAAFAGDFEQAHLAGVSFLNGLCRMQVEEEAGIVITGNGGFPLDQNIYQAVKGISTADIICRRGGVIIMAAASVDGHGGDEFYHTFTSGKNADEILQDILNVPQDETRPDQWQSQILARAMVRHPVILISTQPHELVQKMGIIPADDISQAIGMADELLGRKEKIVVIPDGVGCIPALKET</sequence>